<dbReference type="InterPro" id="IPR032795">
    <property type="entry name" value="DUF3741-assoc"/>
</dbReference>
<reference evidence="4 5" key="1">
    <citation type="submission" date="2020-10" db="EMBL/GenBank/DDBJ databases">
        <title>Plant Genome Project.</title>
        <authorList>
            <person name="Zhang R.-G."/>
        </authorList>
    </citation>
    <scope>NUCLEOTIDE SEQUENCE [LARGE SCALE GENOMIC DNA]</scope>
    <source>
        <strain evidence="4">FAFU-HL-1</strain>
        <tissue evidence="4">Leaf</tissue>
    </source>
</reference>
<feature type="compositionally biased region" description="Basic and acidic residues" evidence="1">
    <location>
        <begin position="194"/>
        <end position="214"/>
    </location>
</feature>
<feature type="region of interest" description="Disordered" evidence="1">
    <location>
        <begin position="192"/>
        <end position="214"/>
    </location>
</feature>
<dbReference type="AlphaFoldDB" id="A0A835TFB3"/>
<dbReference type="PANTHER" id="PTHR31680">
    <property type="entry name" value="LONGIFOLIA PROTEIN"/>
    <property type="match status" value="1"/>
</dbReference>
<dbReference type="Pfam" id="PF14383">
    <property type="entry name" value="VARLMGL"/>
    <property type="match status" value="1"/>
</dbReference>
<dbReference type="PANTHER" id="PTHR31680:SF12">
    <property type="entry name" value="OS11G0587300 PROTEIN"/>
    <property type="match status" value="1"/>
</dbReference>
<evidence type="ECO:0008006" key="6">
    <source>
        <dbReference type="Google" id="ProtNLM"/>
    </source>
</evidence>
<organism evidence="4 5">
    <name type="scientific">Salix dunnii</name>
    <dbReference type="NCBI Taxonomy" id="1413687"/>
    <lineage>
        <taxon>Eukaryota</taxon>
        <taxon>Viridiplantae</taxon>
        <taxon>Streptophyta</taxon>
        <taxon>Embryophyta</taxon>
        <taxon>Tracheophyta</taxon>
        <taxon>Spermatophyta</taxon>
        <taxon>Magnoliopsida</taxon>
        <taxon>eudicotyledons</taxon>
        <taxon>Gunneridae</taxon>
        <taxon>Pentapetalae</taxon>
        <taxon>rosids</taxon>
        <taxon>fabids</taxon>
        <taxon>Malpighiales</taxon>
        <taxon>Salicaceae</taxon>
        <taxon>Saliceae</taxon>
        <taxon>Salix</taxon>
    </lineage>
</organism>
<feature type="domain" description="DUF4378" evidence="2">
    <location>
        <begin position="656"/>
        <end position="798"/>
    </location>
</feature>
<sequence length="825" mass="93131">MMGIVQEQNMEKHIEKQMGCMAGFLQIFDRQQIITGKRLYTTRRLPLSMGVASTPASEKSMGSPAISRELEKSQQTRSMPSPDRLKQSPVTGIRSPAAPGSPIPVEIQSKSPLSVLELKDGTKSSWKFCKEAPRLSLDSRATFDAKGSLKPREIRTNAAILSVNRCENNAEQTDYNDKQRRSPSVIARLMGLEPLHDADPEQVKKPELRRSASESRASRDLFQYGFIDGVNFQLKQTQQQNTLSKGAKDQKLNGRTVDPKALNVARNARAEPARAQHGGTGQRKSFFDSADFFPEPKQTVSIYGEIEKRLRMRGIDEPSKDLETLKHILEALQLKGLLHSNKPANQINQRNFVYEESPIVLMKPAKSPASMYRPAGRIINDSPLSTYKPRPGARRYPNYAESLPAMSPRRERPEIEKNARGQVRGRSFNSPMASESGSRSPSRRRPLSVETQKRVGNDPVEQRRVSPVQSPKIISRKSGLDQTTTRTLGRKPAAEIYRKDDKSFVPAEDDLSTFSESSISTSSQTDIERSKSEDYNDGRNLLERCDKLLHSIAEITANELQPSPVSVLDSSFYKEESSPSPVMKRTVDFEEHLLPWLPRAELASWSWHFFIFMTVCFLCRFSQAFITVMIYQLEEVEDDIWSTPISPAGSNSDDCDLVYISDIIRASNCLPEDSDIFLLLEKQQCLKGKDTSKVSTLQRKLVFDTITEILNRRRHLPPWKAISWTNPASGPISLQQIWLEFQRIRERDASDDLFEVICGVLRKDLAGDTINGWGDCPIDMSEAVLDIERLIFKDLIGETIRDLAAFGRKGKCNQVVPLPRRKLVF</sequence>
<feature type="region of interest" description="Disordered" evidence="1">
    <location>
        <begin position="513"/>
        <end position="534"/>
    </location>
</feature>
<evidence type="ECO:0000256" key="1">
    <source>
        <dbReference type="SAM" id="MobiDB-lite"/>
    </source>
</evidence>
<protein>
    <recommendedName>
        <fullName evidence="6">DUF4378 domain-containing protein</fullName>
    </recommendedName>
</protein>
<feature type="compositionally biased region" description="Basic and acidic residues" evidence="1">
    <location>
        <begin position="451"/>
        <end position="464"/>
    </location>
</feature>
<name>A0A835TFB3_9ROSI</name>
<feature type="compositionally biased region" description="Low complexity" evidence="1">
    <location>
        <begin position="430"/>
        <end position="440"/>
    </location>
</feature>
<feature type="region of interest" description="Disordered" evidence="1">
    <location>
        <begin position="373"/>
        <end position="494"/>
    </location>
</feature>
<feature type="region of interest" description="Disordered" evidence="1">
    <location>
        <begin position="269"/>
        <end position="289"/>
    </location>
</feature>
<dbReference type="Pfam" id="PF14309">
    <property type="entry name" value="DUF4378"/>
    <property type="match status" value="1"/>
</dbReference>
<dbReference type="Proteomes" id="UP000657918">
    <property type="component" value="Unassembled WGS sequence"/>
</dbReference>
<dbReference type="OrthoDB" id="1929599at2759"/>
<dbReference type="InterPro" id="IPR025486">
    <property type="entry name" value="DUF4378"/>
</dbReference>
<feature type="compositionally biased region" description="Basic and acidic residues" evidence="1">
    <location>
        <begin position="408"/>
        <end position="419"/>
    </location>
</feature>
<evidence type="ECO:0000259" key="2">
    <source>
        <dbReference type="Pfam" id="PF14309"/>
    </source>
</evidence>
<accession>A0A835TFB3</accession>
<evidence type="ECO:0000259" key="3">
    <source>
        <dbReference type="Pfam" id="PF14383"/>
    </source>
</evidence>
<dbReference type="EMBL" id="JADGMS010000002">
    <property type="protein sequence ID" value="KAF9686910.1"/>
    <property type="molecule type" value="Genomic_DNA"/>
</dbReference>
<evidence type="ECO:0000313" key="4">
    <source>
        <dbReference type="EMBL" id="KAF9686910.1"/>
    </source>
</evidence>
<dbReference type="GO" id="GO:0051513">
    <property type="term" value="P:regulation of monopolar cell growth"/>
    <property type="evidence" value="ECO:0007669"/>
    <property type="project" value="InterPro"/>
</dbReference>
<feature type="domain" description="DUF3741" evidence="3">
    <location>
        <begin position="172"/>
        <end position="193"/>
    </location>
</feature>
<dbReference type="InterPro" id="IPR033334">
    <property type="entry name" value="LNG1/2"/>
</dbReference>
<evidence type="ECO:0000313" key="5">
    <source>
        <dbReference type="Proteomes" id="UP000657918"/>
    </source>
</evidence>
<comment type="caution">
    <text evidence="4">The sequence shown here is derived from an EMBL/GenBank/DDBJ whole genome shotgun (WGS) entry which is preliminary data.</text>
</comment>
<feature type="compositionally biased region" description="Low complexity" evidence="1">
    <location>
        <begin position="513"/>
        <end position="525"/>
    </location>
</feature>
<gene>
    <name evidence="4" type="ORF">SADUNF_Sadunf02G0039000</name>
</gene>
<keyword evidence="5" id="KW-1185">Reference proteome</keyword>
<proteinExistence type="predicted"/>
<feature type="region of interest" description="Disordered" evidence="1">
    <location>
        <begin position="51"/>
        <end position="106"/>
    </location>
</feature>